<keyword evidence="1" id="KW-1133">Transmembrane helix</keyword>
<keyword evidence="1" id="KW-0472">Membrane</keyword>
<evidence type="ECO:0000313" key="2">
    <source>
        <dbReference type="EMBL" id="RST68505.1"/>
    </source>
</evidence>
<dbReference type="Proteomes" id="UP000279470">
    <property type="component" value="Unassembled WGS sequence"/>
</dbReference>
<organism evidence="2 3">
    <name type="scientific">Candidatus Aquarickettsia rohweri</name>
    <dbReference type="NCBI Taxonomy" id="2602574"/>
    <lineage>
        <taxon>Bacteria</taxon>
        <taxon>Pseudomonadati</taxon>
        <taxon>Pseudomonadota</taxon>
        <taxon>Alphaproteobacteria</taxon>
        <taxon>Rickettsiales</taxon>
        <taxon>Candidatus Midichloriaceae</taxon>
        <taxon>Candidatus Aquarickettsia</taxon>
    </lineage>
</organism>
<dbReference type="InterPro" id="IPR019284">
    <property type="entry name" value="RP532"/>
</dbReference>
<dbReference type="RefSeq" id="WP_126044619.1">
    <property type="nucleotide sequence ID" value="NZ_RXFM01000028.1"/>
</dbReference>
<gene>
    <name evidence="2" type="ORF">EIC27_02740</name>
</gene>
<protein>
    <submittedName>
        <fullName evidence="2">DUF2335 domain-containing protein</fullName>
    </submittedName>
</protein>
<evidence type="ECO:0000313" key="3">
    <source>
        <dbReference type="Proteomes" id="UP000279470"/>
    </source>
</evidence>
<proteinExistence type="predicted"/>
<keyword evidence="1" id="KW-0812">Transmembrane</keyword>
<feature type="transmembrane region" description="Helical" evidence="1">
    <location>
        <begin position="71"/>
        <end position="92"/>
    </location>
</feature>
<dbReference type="Pfam" id="PF10097">
    <property type="entry name" value="DUF2335"/>
    <property type="match status" value="1"/>
</dbReference>
<reference evidence="3" key="1">
    <citation type="submission" date="2018-11" db="EMBL/GenBank/DDBJ databases">
        <title>Phylogenetic, genomic, and biogeographic characterization of a novel and ubiquitous marine invertebrate-associated Rickettsiales parasite, Candidatus Marinoinvertebrata rohwerii, gen. nov., sp. nov.</title>
        <authorList>
            <person name="Klinges J.G."/>
            <person name="Rosales S.M."/>
            <person name="Mcminds R."/>
            <person name="Shaver E.C."/>
            <person name="Shantz A."/>
            <person name="Peters E.C."/>
            <person name="Burkepile D.E."/>
            <person name="Silliman B.R."/>
            <person name="Vega Thurber R.L."/>
        </authorList>
    </citation>
    <scope>NUCLEOTIDE SEQUENCE [LARGE SCALE GENOMIC DNA]</scope>
    <source>
        <strain evidence="3">a_cerv_44</strain>
    </source>
</reference>
<comment type="caution">
    <text evidence="2">The sequence shown here is derived from an EMBL/GenBank/DDBJ whole genome shotgun (WGS) entry which is preliminary data.</text>
</comment>
<keyword evidence="3" id="KW-1185">Reference proteome</keyword>
<dbReference type="OrthoDB" id="7366810at2"/>
<accession>A0A3R9YBA4</accession>
<evidence type="ECO:0000256" key="1">
    <source>
        <dbReference type="SAM" id="Phobius"/>
    </source>
</evidence>
<dbReference type="EMBL" id="RXFM01000028">
    <property type="protein sequence ID" value="RST68505.1"/>
    <property type="molecule type" value="Genomic_DNA"/>
</dbReference>
<dbReference type="AlphaFoldDB" id="A0A3R9YBA4"/>
<sequence length="125" mass="14683">MRKKNVNFGTRNRKSRIINTPNKFLSFPSPSILESYEEIYPGFTEKLLELTKIEQNQRENYNKNLIKSMNFTIRISQVLSFIFSILVLYTSVNFFKNGLVSLGAVLFITWFVFLLILNIKYKKTA</sequence>
<feature type="transmembrane region" description="Helical" evidence="1">
    <location>
        <begin position="98"/>
        <end position="119"/>
    </location>
</feature>
<name>A0A3R9YBA4_9RICK</name>